<dbReference type="EMBL" id="JPVU01000225">
    <property type="protein sequence ID" value="KFN90176.1"/>
    <property type="molecule type" value="Genomic_DNA"/>
</dbReference>
<evidence type="ECO:0000313" key="2">
    <source>
        <dbReference type="Proteomes" id="UP000029380"/>
    </source>
</evidence>
<evidence type="ECO:0000313" key="1">
    <source>
        <dbReference type="EMBL" id="KFN90176.1"/>
    </source>
</evidence>
<dbReference type="PATRIC" id="fig|1302649.3.peg.2031"/>
<gene>
    <name evidence="1" type="ORF">TMUPMC115_2034</name>
</gene>
<protein>
    <submittedName>
        <fullName evidence="1">DeoR family transcriptional repressor</fullName>
    </submittedName>
</protein>
<name>A0A091BX17_9ENTE</name>
<dbReference type="Gene3D" id="3.40.50.1360">
    <property type="match status" value="1"/>
</dbReference>
<dbReference type="AlphaFoldDB" id="A0A091BX17"/>
<dbReference type="Proteomes" id="UP000029380">
    <property type="component" value="Unassembled WGS sequence"/>
</dbReference>
<dbReference type="InterPro" id="IPR037171">
    <property type="entry name" value="NagB/RpiA_transferase-like"/>
</dbReference>
<accession>A0A091BX17</accession>
<reference evidence="1 2" key="1">
    <citation type="submission" date="2014-08" db="EMBL/GenBank/DDBJ databases">
        <title>Genome sequence of Tetragenococcus muriaticus.</title>
        <authorList>
            <person name="Chuea-nongthon C."/>
            <person name="Rodtong S."/>
            <person name="Yongsawatdigul J."/>
            <person name="Steele J.L."/>
            <person name="Liu X.-y."/>
            <person name="Speers J."/>
            <person name="Glasner J.D."/>
            <person name="Neeno-Eckwall E.C."/>
        </authorList>
    </citation>
    <scope>NUCLEOTIDE SEQUENCE [LARGE SCALE GENOMIC DNA]</scope>
    <source>
        <strain evidence="1 2">PMC-11-5</strain>
    </source>
</reference>
<sequence length="62" mass="7132">MTSHLEKQEITGIQTVQLKGSFSFGDERTYAYESMNELSEAFNARAQYLPLPTFLITKRQKS</sequence>
<organism evidence="1 2">
    <name type="scientific">Tetragenococcus muriaticus PMC-11-5</name>
    <dbReference type="NCBI Taxonomy" id="1302649"/>
    <lineage>
        <taxon>Bacteria</taxon>
        <taxon>Bacillati</taxon>
        <taxon>Bacillota</taxon>
        <taxon>Bacilli</taxon>
        <taxon>Lactobacillales</taxon>
        <taxon>Enterococcaceae</taxon>
        <taxon>Tetragenococcus</taxon>
    </lineage>
</organism>
<proteinExistence type="predicted"/>
<dbReference type="SUPFAM" id="SSF100950">
    <property type="entry name" value="NagB/RpiA/CoA transferase-like"/>
    <property type="match status" value="1"/>
</dbReference>
<comment type="caution">
    <text evidence="1">The sequence shown here is derived from an EMBL/GenBank/DDBJ whole genome shotgun (WGS) entry which is preliminary data.</text>
</comment>